<keyword evidence="2" id="KW-1185">Reference proteome</keyword>
<dbReference type="RefSeq" id="WP_246359541.1">
    <property type="nucleotide sequence ID" value="NZ_JACIJJ010000004.1"/>
</dbReference>
<protein>
    <recommendedName>
        <fullName evidence="3">Twin-arginine translocation pathway signal protein</fullName>
    </recommendedName>
</protein>
<gene>
    <name evidence="1" type="ORF">FHR19_003063</name>
</gene>
<evidence type="ECO:0008006" key="3">
    <source>
        <dbReference type="Google" id="ProtNLM"/>
    </source>
</evidence>
<sequence>MWDRREVIGAGALALGVIGLPTAVMRQSRPADPDAPPSDRQRAIAADVADLLIPANDTPGAAAVGAHEFLIVALTHGLDGTRAPAAGSEIQGDNAVYARADGSLDHLAWLEDELDRGARGDYLAQPIARRQAALDRIDSAAFANHQAVGPWPRIKGLLMTGYYTSEIGGSKELRYELVPGRFDPDIPLAPADRAWSSDWNAVAYG</sequence>
<dbReference type="EMBL" id="JACIJJ010000004">
    <property type="protein sequence ID" value="MBB5699697.1"/>
    <property type="molecule type" value="Genomic_DNA"/>
</dbReference>
<evidence type="ECO:0000313" key="2">
    <source>
        <dbReference type="Proteomes" id="UP000557739"/>
    </source>
</evidence>
<accession>A0A7W9ASL3</accession>
<evidence type="ECO:0000313" key="1">
    <source>
        <dbReference type="EMBL" id="MBB5699697.1"/>
    </source>
</evidence>
<dbReference type="InterPro" id="IPR027056">
    <property type="entry name" value="Gluconate_2DH_su3"/>
</dbReference>
<proteinExistence type="predicted"/>
<dbReference type="AlphaFoldDB" id="A0A7W9ASL3"/>
<name>A0A7W9ASL3_9SPHN</name>
<reference evidence="1 2" key="1">
    <citation type="submission" date="2020-08" db="EMBL/GenBank/DDBJ databases">
        <title>Genomic Encyclopedia of Type Strains, Phase IV (KMG-IV): sequencing the most valuable type-strain genomes for metagenomic binning, comparative biology and taxonomic classification.</title>
        <authorList>
            <person name="Goeker M."/>
        </authorList>
    </citation>
    <scope>NUCLEOTIDE SEQUENCE [LARGE SCALE GENOMIC DNA]</scope>
    <source>
        <strain evidence="1 2">DSM 27244</strain>
    </source>
</reference>
<dbReference type="Proteomes" id="UP000557739">
    <property type="component" value="Unassembled WGS sequence"/>
</dbReference>
<comment type="caution">
    <text evidence="1">The sequence shown here is derived from an EMBL/GenBank/DDBJ whole genome shotgun (WGS) entry which is preliminary data.</text>
</comment>
<organism evidence="1 2">
    <name type="scientific">Sphingomonas yantingensis</name>
    <dbReference type="NCBI Taxonomy" id="1241761"/>
    <lineage>
        <taxon>Bacteria</taxon>
        <taxon>Pseudomonadati</taxon>
        <taxon>Pseudomonadota</taxon>
        <taxon>Alphaproteobacteria</taxon>
        <taxon>Sphingomonadales</taxon>
        <taxon>Sphingomonadaceae</taxon>
        <taxon>Sphingomonas</taxon>
    </lineage>
</organism>
<dbReference type="Pfam" id="PF13618">
    <property type="entry name" value="Gluconate_2-dh3"/>
    <property type="match status" value="1"/>
</dbReference>